<dbReference type="AlphaFoldDB" id="A0A9W8J415"/>
<dbReference type="InterPro" id="IPR003738">
    <property type="entry name" value="SRAP"/>
</dbReference>
<feature type="region of interest" description="Disordered" evidence="8">
    <location>
        <begin position="156"/>
        <end position="220"/>
    </location>
</feature>
<keyword evidence="6" id="KW-0238">DNA-binding</keyword>
<evidence type="ECO:0000256" key="3">
    <source>
        <dbReference type="ARBA" id="ARBA00022763"/>
    </source>
</evidence>
<dbReference type="Gene3D" id="3.90.1680.10">
    <property type="entry name" value="SOS response associated peptidase-like"/>
    <property type="match status" value="1"/>
</dbReference>
<dbReference type="GO" id="GO:0016829">
    <property type="term" value="F:lyase activity"/>
    <property type="evidence" value="ECO:0007669"/>
    <property type="project" value="UniProtKB-KW"/>
</dbReference>
<evidence type="ECO:0000313" key="9">
    <source>
        <dbReference type="EMBL" id="KAJ2924070.1"/>
    </source>
</evidence>
<keyword evidence="2" id="KW-0645">Protease</keyword>
<comment type="caution">
    <text evidence="9">The sequence shown here is derived from an EMBL/GenBank/DDBJ whole genome shotgun (WGS) entry which is preliminary data.</text>
</comment>
<dbReference type="GO" id="GO:0008233">
    <property type="term" value="F:peptidase activity"/>
    <property type="evidence" value="ECO:0007669"/>
    <property type="project" value="UniProtKB-KW"/>
</dbReference>
<dbReference type="GO" id="GO:0006508">
    <property type="term" value="P:proteolysis"/>
    <property type="evidence" value="ECO:0007669"/>
    <property type="project" value="UniProtKB-KW"/>
</dbReference>
<evidence type="ECO:0000256" key="6">
    <source>
        <dbReference type="ARBA" id="ARBA00023125"/>
    </source>
</evidence>
<keyword evidence="10" id="KW-1185">Reference proteome</keyword>
<evidence type="ECO:0000256" key="2">
    <source>
        <dbReference type="ARBA" id="ARBA00022670"/>
    </source>
</evidence>
<dbReference type="Proteomes" id="UP001140091">
    <property type="component" value="Unassembled WGS sequence"/>
</dbReference>
<reference evidence="9" key="1">
    <citation type="submission" date="2022-06" db="EMBL/GenBank/DDBJ databases">
        <title>Genome Sequence of Candolleomyces eurysporus.</title>
        <authorList>
            <person name="Buettner E."/>
        </authorList>
    </citation>
    <scope>NUCLEOTIDE SEQUENCE</scope>
    <source>
        <strain evidence="9">VTCC 930004</strain>
    </source>
</reference>
<dbReference type="PANTHER" id="PTHR13604">
    <property type="entry name" value="DC12-RELATED"/>
    <property type="match status" value="1"/>
</dbReference>
<feature type="compositionally biased region" description="Basic residues" evidence="8">
    <location>
        <begin position="210"/>
        <end position="220"/>
    </location>
</feature>
<feature type="non-terminal residue" evidence="9">
    <location>
        <position position="1"/>
    </location>
</feature>
<name>A0A9W8J415_9AGAR</name>
<dbReference type="PANTHER" id="PTHR13604:SF0">
    <property type="entry name" value="ABASIC SITE PROCESSING PROTEIN HMCES"/>
    <property type="match status" value="1"/>
</dbReference>
<gene>
    <name evidence="9" type="ORF">H1R20_g13022</name>
</gene>
<dbReference type="GO" id="GO:0003697">
    <property type="term" value="F:single-stranded DNA binding"/>
    <property type="evidence" value="ECO:0007669"/>
    <property type="project" value="InterPro"/>
</dbReference>
<evidence type="ECO:0008006" key="11">
    <source>
        <dbReference type="Google" id="ProtNLM"/>
    </source>
</evidence>
<dbReference type="SUPFAM" id="SSF143081">
    <property type="entry name" value="BB1717-like"/>
    <property type="match status" value="1"/>
</dbReference>
<organism evidence="9 10">
    <name type="scientific">Candolleomyces eurysporus</name>
    <dbReference type="NCBI Taxonomy" id="2828524"/>
    <lineage>
        <taxon>Eukaryota</taxon>
        <taxon>Fungi</taxon>
        <taxon>Dikarya</taxon>
        <taxon>Basidiomycota</taxon>
        <taxon>Agaricomycotina</taxon>
        <taxon>Agaricomycetes</taxon>
        <taxon>Agaricomycetidae</taxon>
        <taxon>Agaricales</taxon>
        <taxon>Agaricineae</taxon>
        <taxon>Psathyrellaceae</taxon>
        <taxon>Candolleomyces</taxon>
    </lineage>
</organism>
<comment type="similarity">
    <text evidence="1">Belongs to the SOS response-associated peptidase family.</text>
</comment>
<dbReference type="OrthoDB" id="2111841at2759"/>
<dbReference type="InterPro" id="IPR036590">
    <property type="entry name" value="SRAP-like"/>
</dbReference>
<evidence type="ECO:0000256" key="7">
    <source>
        <dbReference type="ARBA" id="ARBA00023239"/>
    </source>
</evidence>
<dbReference type="Pfam" id="PF02586">
    <property type="entry name" value="SRAP"/>
    <property type="match status" value="1"/>
</dbReference>
<proteinExistence type="inferred from homology"/>
<dbReference type="GO" id="GO:0106300">
    <property type="term" value="P:protein-DNA covalent cross-linking repair"/>
    <property type="evidence" value="ECO:0007669"/>
    <property type="project" value="InterPro"/>
</dbReference>
<keyword evidence="3" id="KW-0227">DNA damage</keyword>
<evidence type="ECO:0000256" key="8">
    <source>
        <dbReference type="SAM" id="MobiDB-lite"/>
    </source>
</evidence>
<accession>A0A9W8J415</accession>
<keyword evidence="5" id="KW-0190">Covalent protein-DNA linkage</keyword>
<keyword evidence="4" id="KW-0378">Hydrolase</keyword>
<evidence type="ECO:0000256" key="4">
    <source>
        <dbReference type="ARBA" id="ARBA00022801"/>
    </source>
</evidence>
<evidence type="ECO:0000256" key="5">
    <source>
        <dbReference type="ARBA" id="ARBA00023124"/>
    </source>
</evidence>
<protein>
    <recommendedName>
        <fullName evidence="11">DUF159-domain-containing protein</fullName>
    </recommendedName>
</protein>
<evidence type="ECO:0000313" key="10">
    <source>
        <dbReference type="Proteomes" id="UP001140091"/>
    </source>
</evidence>
<sequence length="220" mass="24616">MRGACRCVIPAEGYYMSAKKKNLKGLYFVTRKDRHLLLMAGLCAPSYVNGRWTPTFSVITTKLLKSHALYQYNKFQPVLLPDRAALATWLNTSSETWTTAHANIILHPTYDETTLQWYEVSRKVEKGGPDSATLIEPVHGNLDPIPTFLRRQAALQDKKAPSPSVIDLTRDDDEEPSAAPEPKKACINSNVEAVPSSVRKDRSTKSLAQRNRHRPSPSSL</sequence>
<dbReference type="EMBL" id="JANBPK010001250">
    <property type="protein sequence ID" value="KAJ2924070.1"/>
    <property type="molecule type" value="Genomic_DNA"/>
</dbReference>
<keyword evidence="7" id="KW-0456">Lyase</keyword>
<evidence type="ECO:0000256" key="1">
    <source>
        <dbReference type="ARBA" id="ARBA00008136"/>
    </source>
</evidence>